<gene>
    <name evidence="2" type="ORF">O0S10_00830</name>
</gene>
<feature type="domain" description="Methyltransferase FkbM" evidence="1">
    <location>
        <begin position="195"/>
        <end position="247"/>
    </location>
</feature>
<organism evidence="2 3">
    <name type="scientific">Methanocorpusculum petauri</name>
    <dbReference type="NCBI Taxonomy" id="3002863"/>
    <lineage>
        <taxon>Archaea</taxon>
        <taxon>Methanobacteriati</taxon>
        <taxon>Methanobacteriota</taxon>
        <taxon>Stenosarchaea group</taxon>
        <taxon>Methanomicrobia</taxon>
        <taxon>Methanomicrobiales</taxon>
        <taxon>Methanocorpusculaceae</taxon>
        <taxon>Methanocorpusculum</taxon>
    </lineage>
</organism>
<protein>
    <submittedName>
        <fullName evidence="2">FkbM family methyltransferase</fullName>
    </submittedName>
</protein>
<accession>A0ABT4IES9</accession>
<evidence type="ECO:0000259" key="1">
    <source>
        <dbReference type="Pfam" id="PF05050"/>
    </source>
</evidence>
<reference evidence="2" key="1">
    <citation type="submission" date="2022-12" db="EMBL/GenBank/DDBJ databases">
        <title>Isolation and characterisation of novel Methanocorpusculum spp. from native Australian herbivores indicates the genus is ancestrally host-associated.</title>
        <authorList>
            <person name="Volmer J.G."/>
            <person name="Soo R.M."/>
            <person name="Evans P.N."/>
            <person name="Hoedt E.C."/>
            <person name="Astorga Alsina A.L."/>
            <person name="Woodcroft B.J."/>
            <person name="Tyson G.W."/>
            <person name="Hugenholtz P."/>
            <person name="Morrison M."/>
        </authorList>
    </citation>
    <scope>NUCLEOTIDE SEQUENCE</scope>
    <source>
        <strain evidence="2">MG</strain>
    </source>
</reference>
<keyword evidence="2" id="KW-0489">Methyltransferase</keyword>
<keyword evidence="3" id="KW-1185">Reference proteome</keyword>
<keyword evidence="2" id="KW-0808">Transferase</keyword>
<proteinExistence type="predicted"/>
<dbReference type="SUPFAM" id="SSF53335">
    <property type="entry name" value="S-adenosyl-L-methionine-dependent methyltransferases"/>
    <property type="match status" value="1"/>
</dbReference>
<dbReference type="EMBL" id="JAPTGB010000002">
    <property type="protein sequence ID" value="MCZ0859767.1"/>
    <property type="molecule type" value="Genomic_DNA"/>
</dbReference>
<evidence type="ECO:0000313" key="2">
    <source>
        <dbReference type="EMBL" id="MCZ0859767.1"/>
    </source>
</evidence>
<dbReference type="Gene3D" id="3.40.50.150">
    <property type="entry name" value="Vaccinia Virus protein VP39"/>
    <property type="match status" value="2"/>
</dbReference>
<dbReference type="Pfam" id="PF05050">
    <property type="entry name" value="Methyltransf_21"/>
    <property type="match status" value="1"/>
</dbReference>
<dbReference type="Proteomes" id="UP001141422">
    <property type="component" value="Unassembled WGS sequence"/>
</dbReference>
<dbReference type="InterPro" id="IPR006342">
    <property type="entry name" value="FkbM_mtfrase"/>
</dbReference>
<name>A0ABT4IES9_9EURY</name>
<sequence length="300" mass="35336">MNHNMMAIGRKIVPLRFYPTIRRILHKKELHLLRSSYSHSNDPEISEIMLYLDKHGFVSPPYVWADMTNSEVREKFSKVDVYNDADLNLHYTLLEGKRIYFPRNWGVNYIRQYYFGLQEIEQHPQSPHRYLTDEFSVDENSIVVDCGVAEGNFGLSIVEKCKKLYLFEPEERWMEPLKATFAPWKDKVVIVQKYLSDTTDEINTTLDDYFSDKEYPNFLKLDVEGYEERLLLGTKKILSSNDLKKVVACIYHKAEDEEIVGALLREHGFTTIPSLRYMIVFFEGRPPYLRRGVLRATKIQ</sequence>
<dbReference type="GO" id="GO:0008168">
    <property type="term" value="F:methyltransferase activity"/>
    <property type="evidence" value="ECO:0007669"/>
    <property type="project" value="UniProtKB-KW"/>
</dbReference>
<comment type="caution">
    <text evidence="2">The sequence shown here is derived from an EMBL/GenBank/DDBJ whole genome shotgun (WGS) entry which is preliminary data.</text>
</comment>
<evidence type="ECO:0000313" key="3">
    <source>
        <dbReference type="Proteomes" id="UP001141422"/>
    </source>
</evidence>
<dbReference type="InterPro" id="IPR029063">
    <property type="entry name" value="SAM-dependent_MTases_sf"/>
</dbReference>
<dbReference type="GO" id="GO:0032259">
    <property type="term" value="P:methylation"/>
    <property type="evidence" value="ECO:0007669"/>
    <property type="project" value="UniProtKB-KW"/>
</dbReference>